<evidence type="ECO:0000313" key="2">
    <source>
        <dbReference type="Proteomes" id="UP000501128"/>
    </source>
</evidence>
<reference evidence="1 2" key="1">
    <citation type="submission" date="2020-04" db="EMBL/GenBank/DDBJ databases">
        <title>Genome sequencing of novel species.</title>
        <authorList>
            <person name="Heo J."/>
            <person name="Kim S.-J."/>
            <person name="Kim J.-S."/>
            <person name="Hong S.-B."/>
            <person name="Kwon S.-W."/>
        </authorList>
    </citation>
    <scope>NUCLEOTIDE SEQUENCE [LARGE SCALE GENOMIC DNA]</scope>
    <source>
        <strain evidence="1 2">CJU-R4</strain>
    </source>
</reference>
<sequence length="329" mass="36103">MLDIPVGNWADLLITNGTAPTDLLLHFTPASYARTGLPIRLVRAVRRFRKSNPLNRLFILVHEAWSDELAIRPHHLARNRMARWSAGRMGQLADGVTVMTIGQQTQLTQLLGGRLVVKMGTVGANVLPSEPEQGFLSQRQPGVWATFGMAHTRLWAMQAHKELLQSLFERGHLTSLLAIGPVDNTYADQEAAFAQQAFGPGKLVQLGALSPGDVSKHLLSVEAAVIRQDADSLPKSGSFASLASHGVPVICDAPDGLVQPPHGGFFLPREVMADPALLLNDEGVVRRRLLHDWFWSTRSWQTIGRDMHTWMAGADNQQSAANQLVAQLY</sequence>
<dbReference type="Proteomes" id="UP000501128">
    <property type="component" value="Chromosome"/>
</dbReference>
<proteinExistence type="predicted"/>
<dbReference type="AlphaFoldDB" id="A0A7L5DR98"/>
<dbReference type="EMBL" id="CP051677">
    <property type="protein sequence ID" value="QJD80122.1"/>
    <property type="molecule type" value="Genomic_DNA"/>
</dbReference>
<organism evidence="1 2">
    <name type="scientific">Spirosoma rhododendri</name>
    <dbReference type="NCBI Taxonomy" id="2728024"/>
    <lineage>
        <taxon>Bacteria</taxon>
        <taxon>Pseudomonadati</taxon>
        <taxon>Bacteroidota</taxon>
        <taxon>Cytophagia</taxon>
        <taxon>Cytophagales</taxon>
        <taxon>Cytophagaceae</taxon>
        <taxon>Spirosoma</taxon>
    </lineage>
</organism>
<gene>
    <name evidence="1" type="ORF">HH216_18170</name>
</gene>
<evidence type="ECO:0000313" key="1">
    <source>
        <dbReference type="EMBL" id="QJD80122.1"/>
    </source>
</evidence>
<keyword evidence="2" id="KW-1185">Reference proteome</keyword>
<dbReference type="RefSeq" id="WP_169552081.1">
    <property type="nucleotide sequence ID" value="NZ_CP051677.1"/>
</dbReference>
<dbReference type="KEGG" id="srho:HH216_18170"/>
<protein>
    <recommendedName>
        <fullName evidence="3">Glycosyltransferase</fullName>
    </recommendedName>
</protein>
<accession>A0A7L5DR98</accession>
<evidence type="ECO:0008006" key="3">
    <source>
        <dbReference type="Google" id="ProtNLM"/>
    </source>
</evidence>
<name>A0A7L5DR98_9BACT</name>